<feature type="region of interest" description="Disordered" evidence="1">
    <location>
        <begin position="28"/>
        <end position="58"/>
    </location>
</feature>
<sequence>VYDGDSCYKYTLANGSLFSIQKAKAPEEEGKVQLFDDDDDEEADEQYGEVDDDTDTARPKETFVEEGEGELESEAYIRQLRCRRFFVAKNITKELEGEMK</sequence>
<keyword evidence="3" id="KW-1185">Reference proteome</keyword>
<reference evidence="2 3" key="1">
    <citation type="submission" date="2008-07" db="EMBL/GenBank/DDBJ databases">
        <authorList>
            <person name="El-Sayed N."/>
            <person name="Caler E."/>
            <person name="Inman J."/>
            <person name="Amedeo P."/>
            <person name="Hass B."/>
            <person name="Wortman J."/>
        </authorList>
    </citation>
    <scope>NUCLEOTIDE SEQUENCE [LARGE SCALE GENOMIC DNA]</scope>
    <source>
        <strain evidence="3">ATCC 50983 / TXsc</strain>
    </source>
</reference>
<protein>
    <submittedName>
        <fullName evidence="2">Uncharacterized protein</fullName>
    </submittedName>
</protein>
<feature type="non-terminal residue" evidence="2">
    <location>
        <position position="1"/>
    </location>
</feature>
<feature type="non-terminal residue" evidence="2">
    <location>
        <position position="100"/>
    </location>
</feature>
<evidence type="ECO:0000256" key="1">
    <source>
        <dbReference type="SAM" id="MobiDB-lite"/>
    </source>
</evidence>
<dbReference type="InParanoid" id="C5LGD7"/>
<dbReference type="GeneID" id="9045617"/>
<gene>
    <name evidence="2" type="ORF">Pmar_PMAR026299</name>
</gene>
<dbReference type="AlphaFoldDB" id="C5LGD7"/>
<proteinExistence type="predicted"/>
<dbReference type="EMBL" id="GG681820">
    <property type="protein sequence ID" value="EER04206.1"/>
    <property type="molecule type" value="Genomic_DNA"/>
</dbReference>
<evidence type="ECO:0000313" key="2">
    <source>
        <dbReference type="EMBL" id="EER04206.1"/>
    </source>
</evidence>
<name>C5LGD7_PERM5</name>
<dbReference type="RefSeq" id="XP_002772390.1">
    <property type="nucleotide sequence ID" value="XM_002772344.1"/>
</dbReference>
<dbReference type="Proteomes" id="UP000007800">
    <property type="component" value="Unassembled WGS sequence"/>
</dbReference>
<organism evidence="3">
    <name type="scientific">Perkinsus marinus (strain ATCC 50983 / TXsc)</name>
    <dbReference type="NCBI Taxonomy" id="423536"/>
    <lineage>
        <taxon>Eukaryota</taxon>
        <taxon>Sar</taxon>
        <taxon>Alveolata</taxon>
        <taxon>Perkinsozoa</taxon>
        <taxon>Perkinsea</taxon>
        <taxon>Perkinsida</taxon>
        <taxon>Perkinsidae</taxon>
        <taxon>Perkinsus</taxon>
    </lineage>
</organism>
<evidence type="ECO:0000313" key="3">
    <source>
        <dbReference type="Proteomes" id="UP000007800"/>
    </source>
</evidence>
<accession>C5LGD7</accession>
<feature type="compositionally biased region" description="Acidic residues" evidence="1">
    <location>
        <begin position="35"/>
        <end position="54"/>
    </location>
</feature>